<dbReference type="GO" id="GO:0016020">
    <property type="term" value="C:membrane"/>
    <property type="evidence" value="ECO:0007669"/>
    <property type="project" value="UniProtKB-SubCell"/>
</dbReference>
<evidence type="ECO:0000313" key="13">
    <source>
        <dbReference type="Proteomes" id="UP000189274"/>
    </source>
</evidence>
<protein>
    <submittedName>
        <fullName evidence="10">ER-derived vesicles protein ERV14</fullName>
    </submittedName>
</protein>
<evidence type="ECO:0000313" key="7">
    <source>
        <dbReference type="EMBL" id="AWU77534.1"/>
    </source>
</evidence>
<proteinExistence type="inferred from homology"/>
<evidence type="ECO:0000256" key="4">
    <source>
        <dbReference type="ARBA" id="ARBA00022989"/>
    </source>
</evidence>
<organism evidence="9 12">
    <name type="scientific">Pichia kudriavzevii</name>
    <name type="common">Yeast</name>
    <name type="synonym">Issatchenkia orientalis</name>
    <dbReference type="NCBI Taxonomy" id="4909"/>
    <lineage>
        <taxon>Eukaryota</taxon>
        <taxon>Fungi</taxon>
        <taxon>Dikarya</taxon>
        <taxon>Ascomycota</taxon>
        <taxon>Saccharomycotina</taxon>
        <taxon>Pichiomycetes</taxon>
        <taxon>Pichiales</taxon>
        <taxon>Pichiaceae</taxon>
        <taxon>Pichia</taxon>
    </lineage>
</organism>
<evidence type="ECO:0000256" key="5">
    <source>
        <dbReference type="ARBA" id="ARBA00023136"/>
    </source>
</evidence>
<dbReference type="eggNOG" id="KOG2729">
    <property type="taxonomic scope" value="Eukaryota"/>
</dbReference>
<keyword evidence="5 6" id="KW-0472">Membrane</keyword>
<evidence type="ECO:0000256" key="3">
    <source>
        <dbReference type="ARBA" id="ARBA00022692"/>
    </source>
</evidence>
<evidence type="ECO:0000256" key="2">
    <source>
        <dbReference type="ARBA" id="ARBA00010095"/>
    </source>
</evidence>
<reference evidence="9" key="2">
    <citation type="submission" date="2014-08" db="EMBL/GenBank/DDBJ databases">
        <title>Exploiting Issatchenkia orientalis SD108 for Succinic Acid Production.</title>
        <authorList>
            <person name="Xiao H."/>
            <person name="Shao Z."/>
            <person name="Jiang Y."/>
            <person name="Dole S."/>
            <person name="Zhao H."/>
        </authorList>
    </citation>
    <scope>NUCLEOTIDE SEQUENCE [LARGE SCALE GENOMIC DNA]</scope>
    <source>
        <strain evidence="9">SD108</strain>
    </source>
</reference>
<comment type="similarity">
    <text evidence="2">Belongs to the cornichon family.</text>
</comment>
<dbReference type="Proteomes" id="UP000029867">
    <property type="component" value="Unassembled WGS sequence"/>
</dbReference>
<dbReference type="STRING" id="4909.A0A099NTK2"/>
<dbReference type="AlphaFoldDB" id="A0A099NTK2"/>
<accession>A0A099NTK2</accession>
<reference evidence="7 15" key="6">
    <citation type="submission" date="2018-06" db="EMBL/GenBank/DDBJ databases">
        <title>Population genomics shows no distinction between pathogenic Candida krusei and environmental Pichia kudriavzevii: One species, four names.</title>
        <authorList>
            <person name="Douglass A.P."/>
            <person name="Offei B."/>
            <person name="Braun-Galleani S."/>
            <person name="Coughlan A.Y."/>
            <person name="Martos A."/>
            <person name="Ortiz-Merino R.A."/>
            <person name="Byrne K.P."/>
            <person name="Wolfe K.H."/>
        </authorList>
    </citation>
    <scope>NUCLEOTIDE SEQUENCE [LARGE SCALE GENOMIC DNA]</scope>
    <source>
        <strain evidence="7 15">CBS573</strain>
    </source>
</reference>
<keyword evidence="15" id="KW-1185">Reference proteome</keyword>
<dbReference type="OrthoDB" id="434393at2759"/>
<dbReference type="Proteomes" id="UP000249293">
    <property type="component" value="Chromosome 4"/>
</dbReference>
<dbReference type="VEuPathDB" id="FungiDB:C5L36_0D02780"/>
<name>A0A099NTK2_PICKU</name>
<dbReference type="EMBL" id="MQVM01000009">
    <property type="protein sequence ID" value="ONH74524.1"/>
    <property type="molecule type" value="Genomic_DNA"/>
</dbReference>
<dbReference type="InterPro" id="IPR033466">
    <property type="entry name" value="Cornichon_conserved"/>
</dbReference>
<dbReference type="EMBL" id="JQFK01000112">
    <property type="protein sequence ID" value="KGK36188.1"/>
    <property type="molecule type" value="Genomic_DNA"/>
</dbReference>
<evidence type="ECO:0000313" key="11">
    <source>
        <dbReference type="EMBL" id="OUT22512.1"/>
    </source>
</evidence>
<reference evidence="10" key="4">
    <citation type="submission" date="2017-01" db="EMBL/GenBank/DDBJ databases">
        <authorList>
            <person name="Mah S.A."/>
            <person name="Swanson W.J."/>
            <person name="Moy G.W."/>
            <person name="Vacquier V.D."/>
        </authorList>
    </citation>
    <scope>NUCLEOTIDE SEQUENCE [LARGE SCALE GENOMIC DNA]</scope>
    <source>
        <strain evidence="10">129</strain>
    </source>
</reference>
<keyword evidence="4 6" id="KW-1133">Transmembrane helix</keyword>
<evidence type="ECO:0000313" key="14">
    <source>
        <dbReference type="Proteomes" id="UP000195871"/>
    </source>
</evidence>
<feature type="transmembrane region" description="Helical" evidence="6">
    <location>
        <begin position="111"/>
        <end position="134"/>
    </location>
</feature>
<evidence type="ECO:0000313" key="12">
    <source>
        <dbReference type="Proteomes" id="UP000029867"/>
    </source>
</evidence>
<dbReference type="PROSITE" id="PS01340">
    <property type="entry name" value="CORNICHON"/>
    <property type="match status" value="1"/>
</dbReference>
<dbReference type="Proteomes" id="UP000195871">
    <property type="component" value="Unassembled WGS sequence"/>
</dbReference>
<dbReference type="SMART" id="SM01398">
    <property type="entry name" value="Cornichon"/>
    <property type="match status" value="1"/>
</dbReference>
<gene>
    <name evidence="10" type="ORF">BOH78_2267</name>
    <name evidence="7" type="ORF">C5L36_0D02780</name>
    <name evidence="11" type="ORF">CAS74_002250</name>
    <name evidence="9" type="ORF">JL09_g4662</name>
    <name evidence="8" type="ORF">JL09_g4666</name>
</gene>
<evidence type="ECO:0000313" key="8">
    <source>
        <dbReference type="EMBL" id="KGK36184.1"/>
    </source>
</evidence>
<feature type="transmembrane region" description="Helical" evidence="6">
    <location>
        <begin position="7"/>
        <end position="27"/>
    </location>
</feature>
<reference evidence="13" key="3">
    <citation type="journal article" date="2017" name="Genome Announc.">
        <title>Genome sequences of Cyberlindnera fabianii 65, Pichia kudriavzevii 129, and Saccharomyces cerevisiae 131 isolated from fermented masau fruits in Zimbabwe.</title>
        <authorList>
            <person name="van Rijswijck I.M.H."/>
            <person name="Derks M.F.L."/>
            <person name="Abee T."/>
            <person name="de Ridder D."/>
            <person name="Smid E.J."/>
        </authorList>
    </citation>
    <scope>NUCLEOTIDE SEQUENCE [LARGE SCALE GENOMIC DNA]</scope>
    <source>
        <strain evidence="13">129</strain>
    </source>
</reference>
<dbReference type="PANTHER" id="PTHR12290">
    <property type="entry name" value="CORNICHON-RELATED"/>
    <property type="match status" value="1"/>
</dbReference>
<evidence type="ECO:0000313" key="15">
    <source>
        <dbReference type="Proteomes" id="UP000249293"/>
    </source>
</evidence>
<dbReference type="InterPro" id="IPR003377">
    <property type="entry name" value="Cornichon"/>
</dbReference>
<feature type="transmembrane region" description="Helical" evidence="6">
    <location>
        <begin position="54"/>
        <end position="82"/>
    </location>
</feature>
<sequence length="137" mass="16054">MFGEIFLFILAVIVNALSLFCEVYFSISYSDLECDYINPIELCNKLNKFMIPKAAVHGVLSILFILHGYWFVFLLNLPLLAYNANKIYTKNYLLDATEIFRTLSKHKKESFIKLAFFLLMFFFYLYRMIAALIADDL</sequence>
<dbReference type="HOGENOM" id="CLU_112942_0_0_1"/>
<keyword evidence="3 6" id="KW-0812">Transmembrane</keyword>
<evidence type="ECO:0000313" key="10">
    <source>
        <dbReference type="EMBL" id="ONH74524.1"/>
    </source>
</evidence>
<dbReference type="EMBL" id="CP028776">
    <property type="protein sequence ID" value="AWU77534.1"/>
    <property type="molecule type" value="Genomic_DNA"/>
</dbReference>
<dbReference type="Pfam" id="PF03311">
    <property type="entry name" value="Cornichon"/>
    <property type="match status" value="1"/>
</dbReference>
<dbReference type="EMBL" id="NHMM01000003">
    <property type="protein sequence ID" value="OUT22512.1"/>
    <property type="molecule type" value="Genomic_DNA"/>
</dbReference>
<reference evidence="11 14" key="5">
    <citation type="submission" date="2017-05" db="EMBL/GenBank/DDBJ databases">
        <title>The Genome Sequence of Candida krusei Ckrusei653.</title>
        <authorList>
            <person name="Cuomo C."/>
            <person name="Forche A."/>
            <person name="Young S."/>
            <person name="Abouelleil A."/>
            <person name="Cao P."/>
            <person name="Chapman S."/>
            <person name="Cusick C."/>
            <person name="Shea T."/>
            <person name="Nusbaum C."/>
            <person name="Birren B."/>
        </authorList>
    </citation>
    <scope>NUCLEOTIDE SEQUENCE [LARGE SCALE GENOMIC DNA]</scope>
    <source>
        <strain evidence="11 14">Ckrusei653</strain>
    </source>
</reference>
<dbReference type="Proteomes" id="UP000189274">
    <property type="component" value="Unassembled WGS sequence"/>
</dbReference>
<reference evidence="12" key="1">
    <citation type="journal article" date="2014" name="Microb. Cell Fact.">
        <title>Exploiting Issatchenkia orientalis SD108 for succinic acid production.</title>
        <authorList>
            <person name="Xiao H."/>
            <person name="Shao Z."/>
            <person name="Jiang Y."/>
            <person name="Dole S."/>
            <person name="Zhao H."/>
        </authorList>
    </citation>
    <scope>NUCLEOTIDE SEQUENCE [LARGE SCALE GENOMIC DNA]</scope>
    <source>
        <strain evidence="12">SD108</strain>
    </source>
</reference>
<dbReference type="GO" id="GO:0016192">
    <property type="term" value="P:vesicle-mediated transport"/>
    <property type="evidence" value="ECO:0007669"/>
    <property type="project" value="InterPro"/>
</dbReference>
<dbReference type="EMBL" id="JQFK01000113">
    <property type="protein sequence ID" value="KGK36184.1"/>
    <property type="molecule type" value="Genomic_DNA"/>
</dbReference>
<evidence type="ECO:0000256" key="1">
    <source>
        <dbReference type="ARBA" id="ARBA00004141"/>
    </source>
</evidence>
<comment type="subcellular location">
    <subcellularLocation>
        <location evidence="1">Membrane</location>
        <topology evidence="1">Multi-pass membrane protein</topology>
    </subcellularLocation>
</comment>
<evidence type="ECO:0000256" key="6">
    <source>
        <dbReference type="SAM" id="Phobius"/>
    </source>
</evidence>
<evidence type="ECO:0000313" key="9">
    <source>
        <dbReference type="EMBL" id="KGK36188.1"/>
    </source>
</evidence>